<dbReference type="SUPFAM" id="SSF53335">
    <property type="entry name" value="S-adenosyl-L-methionine-dependent methyltransferases"/>
    <property type="match status" value="1"/>
</dbReference>
<evidence type="ECO:0000259" key="5">
    <source>
        <dbReference type="Pfam" id="PF08100"/>
    </source>
</evidence>
<dbReference type="InterPro" id="IPR036390">
    <property type="entry name" value="WH_DNA-bd_sf"/>
</dbReference>
<dbReference type="Pfam" id="PF00891">
    <property type="entry name" value="Methyltransf_2"/>
    <property type="match status" value="1"/>
</dbReference>
<sequence length="643" mass="73554">MPAQTSTYLQDLERDGFVVIRSIVNDEKLRALRAASLEVEQLARRGEWPHVRTVGKQFPPWEFTPEQGIWGVQHLMNPGLPGHDVFTELYFSDEVLGIVKELLQCEDGELVMELFNMLVRPDRDFELRWHRDDIPAEASPEEEMERLGRPAYHAQYNFALWEDDSLVLVPGSHKRARTETERQADPLEKVLPNQLVVKLQPGDIAFYNNNILHRGVYNSKKERMTLHGSGVFNLRYSTDCYLLSKMESPAQLRQRTAEVQKAIDHYEEDGNTKNYQAVQASLRRLQVAAADPMDLLSKFRLQLNENMAVLMMIDLGILDKLEAKNGAPATAEELAGECSCSEIIVIRLMRLATSLCFAEEMSENTYRANRITHHLSQPGWKGALKWMEIMNPIAGDVGRFLSTTGFGRTETPSQSLFEFSHGRPMWEVMKDRPDQRVNFNLWMHERKKHEETDWDKRYPPLRSLSVESLRTGPVAAVMVDVGGAGGSQLSSFREQFPHLPGRYVLQDLPQTIAAIKQVPEGIEAMEYDFFTPQPVKGARFYYLRWILHNWPDEKCVEILNNVVEAMDPEYSSLLIDGHVLPNTNASVHSAAEDMHMMFLFRAMERTESQFRDLLAKVGLEVVGFYPGQGMLEEAMLEAKIVKK</sequence>
<name>A0ABR0STN8_9HYPO</name>
<dbReference type="InterPro" id="IPR012967">
    <property type="entry name" value="COMT_dimerisation"/>
</dbReference>
<evidence type="ECO:0000256" key="2">
    <source>
        <dbReference type="ARBA" id="ARBA00022679"/>
    </source>
</evidence>
<feature type="domain" description="O-methyltransferase C-terminal" evidence="4">
    <location>
        <begin position="413"/>
        <end position="618"/>
    </location>
</feature>
<dbReference type="PANTHER" id="PTHR40470">
    <property type="entry name" value="PHYTANOYL-COA DIOXYGENASE FAMILY PROTEIN (AFU_ORTHOLOGUE AFUA_2G15850)"/>
    <property type="match status" value="1"/>
</dbReference>
<dbReference type="Proteomes" id="UP001338125">
    <property type="component" value="Unassembled WGS sequence"/>
</dbReference>
<dbReference type="SUPFAM" id="SSF46785">
    <property type="entry name" value="Winged helix' DNA-binding domain"/>
    <property type="match status" value="1"/>
</dbReference>
<evidence type="ECO:0000256" key="1">
    <source>
        <dbReference type="ARBA" id="ARBA00022603"/>
    </source>
</evidence>
<dbReference type="EMBL" id="JAVFKD010000004">
    <property type="protein sequence ID" value="KAK5995146.1"/>
    <property type="molecule type" value="Genomic_DNA"/>
</dbReference>
<dbReference type="Gene3D" id="2.60.120.620">
    <property type="entry name" value="q2cbj1_9rhob like domain"/>
    <property type="match status" value="1"/>
</dbReference>
<dbReference type="PROSITE" id="PS51683">
    <property type="entry name" value="SAM_OMT_II"/>
    <property type="match status" value="1"/>
</dbReference>
<keyword evidence="1" id="KW-0489">Methyltransferase</keyword>
<keyword evidence="3" id="KW-0949">S-adenosyl-L-methionine</keyword>
<keyword evidence="2" id="KW-0808">Transferase</keyword>
<keyword evidence="7" id="KW-1185">Reference proteome</keyword>
<reference evidence="6 7" key="1">
    <citation type="submission" date="2024-01" db="EMBL/GenBank/DDBJ databases">
        <title>Complete genome of Cladobotryum mycophilum ATHUM6906.</title>
        <authorList>
            <person name="Christinaki A.C."/>
            <person name="Myridakis A.I."/>
            <person name="Kouvelis V.N."/>
        </authorList>
    </citation>
    <scope>NUCLEOTIDE SEQUENCE [LARGE SCALE GENOMIC DNA]</scope>
    <source>
        <strain evidence="6 7">ATHUM6906</strain>
    </source>
</reference>
<protein>
    <submittedName>
        <fullName evidence="6">Demethylsterigmatocystin 6-O-methyltransferase</fullName>
    </submittedName>
</protein>
<dbReference type="InterPro" id="IPR001077">
    <property type="entry name" value="COMT_C"/>
</dbReference>
<dbReference type="InterPro" id="IPR029063">
    <property type="entry name" value="SAM-dependent_MTases_sf"/>
</dbReference>
<evidence type="ECO:0000259" key="4">
    <source>
        <dbReference type="Pfam" id="PF00891"/>
    </source>
</evidence>
<dbReference type="Gene3D" id="3.40.50.150">
    <property type="entry name" value="Vaccinia Virus protein VP39"/>
    <property type="match status" value="1"/>
</dbReference>
<gene>
    <name evidence="6" type="ORF">PT974_03542</name>
</gene>
<dbReference type="Gene3D" id="1.10.10.10">
    <property type="entry name" value="Winged helix-like DNA-binding domain superfamily/Winged helix DNA-binding domain"/>
    <property type="match status" value="1"/>
</dbReference>
<dbReference type="SUPFAM" id="SSF51197">
    <property type="entry name" value="Clavaminate synthase-like"/>
    <property type="match status" value="1"/>
</dbReference>
<dbReference type="InterPro" id="IPR016461">
    <property type="entry name" value="COMT-like"/>
</dbReference>
<evidence type="ECO:0000256" key="3">
    <source>
        <dbReference type="ARBA" id="ARBA00022691"/>
    </source>
</evidence>
<comment type="caution">
    <text evidence="6">The sequence shown here is derived from an EMBL/GenBank/DDBJ whole genome shotgun (WGS) entry which is preliminary data.</text>
</comment>
<organism evidence="6 7">
    <name type="scientific">Cladobotryum mycophilum</name>
    <dbReference type="NCBI Taxonomy" id="491253"/>
    <lineage>
        <taxon>Eukaryota</taxon>
        <taxon>Fungi</taxon>
        <taxon>Dikarya</taxon>
        <taxon>Ascomycota</taxon>
        <taxon>Pezizomycotina</taxon>
        <taxon>Sordariomycetes</taxon>
        <taxon>Hypocreomycetidae</taxon>
        <taxon>Hypocreales</taxon>
        <taxon>Hypocreaceae</taxon>
        <taxon>Cladobotryum</taxon>
    </lineage>
</organism>
<dbReference type="InterPro" id="IPR008775">
    <property type="entry name" value="Phytyl_CoA_dOase-like"/>
</dbReference>
<feature type="domain" description="O-methyltransferase dimerisation" evidence="5">
    <location>
        <begin position="306"/>
        <end position="370"/>
    </location>
</feature>
<dbReference type="Pfam" id="PF05721">
    <property type="entry name" value="PhyH"/>
    <property type="match status" value="1"/>
</dbReference>
<dbReference type="InterPro" id="IPR036388">
    <property type="entry name" value="WH-like_DNA-bd_sf"/>
</dbReference>
<evidence type="ECO:0000313" key="6">
    <source>
        <dbReference type="EMBL" id="KAK5995146.1"/>
    </source>
</evidence>
<dbReference type="PANTHER" id="PTHR40470:SF1">
    <property type="entry name" value="PHYTANOYL-COA DIOXYGENASE FAMILY PROTEIN (AFU_ORTHOLOGUE AFUA_2G15850)"/>
    <property type="match status" value="1"/>
</dbReference>
<evidence type="ECO:0000313" key="7">
    <source>
        <dbReference type="Proteomes" id="UP001338125"/>
    </source>
</evidence>
<proteinExistence type="predicted"/>
<accession>A0ABR0STN8</accession>
<dbReference type="Pfam" id="PF08100">
    <property type="entry name" value="Dimerisation"/>
    <property type="match status" value="1"/>
</dbReference>